<feature type="transmembrane region" description="Helical" evidence="1">
    <location>
        <begin position="12"/>
        <end position="31"/>
    </location>
</feature>
<name>A0A5C5TUZ2_9GAMM</name>
<proteinExistence type="predicted"/>
<evidence type="ECO:0000256" key="1">
    <source>
        <dbReference type="SAM" id="Phobius"/>
    </source>
</evidence>
<keyword evidence="3" id="KW-1185">Reference proteome</keyword>
<evidence type="ECO:0000313" key="2">
    <source>
        <dbReference type="EMBL" id="TWT17417.1"/>
    </source>
</evidence>
<comment type="caution">
    <text evidence="2">The sequence shown here is derived from an EMBL/GenBank/DDBJ whole genome shotgun (WGS) entry which is preliminary data.</text>
</comment>
<accession>A0A5C5TUZ2</accession>
<sequence length="111" mass="11918">MSGLSRPRRLSWIASAFLAWGLHFFVVYSLQGLVCGRGWSPASAWWGMGALTVAAFATVAWIGLRARRVVAAAGDDAGRRFTARLVAMLCVLALVAMGFTVLPALLLHPCE</sequence>
<dbReference type="OrthoDB" id="278870at2"/>
<organism evidence="2 3">
    <name type="scientific">Luteimonas wenzhouensis</name>
    <dbReference type="NCBI Taxonomy" id="2599615"/>
    <lineage>
        <taxon>Bacteria</taxon>
        <taxon>Pseudomonadati</taxon>
        <taxon>Pseudomonadota</taxon>
        <taxon>Gammaproteobacteria</taxon>
        <taxon>Lysobacterales</taxon>
        <taxon>Lysobacteraceae</taxon>
        <taxon>Luteimonas</taxon>
    </lineage>
</organism>
<dbReference type="EMBL" id="VOHE01000008">
    <property type="protein sequence ID" value="TWT17417.1"/>
    <property type="molecule type" value="Genomic_DNA"/>
</dbReference>
<dbReference type="RefSeq" id="WP_146313434.1">
    <property type="nucleotide sequence ID" value="NZ_VOHE01000008.1"/>
</dbReference>
<evidence type="ECO:0000313" key="3">
    <source>
        <dbReference type="Proteomes" id="UP000315949"/>
    </source>
</evidence>
<dbReference type="Proteomes" id="UP000315949">
    <property type="component" value="Unassembled WGS sequence"/>
</dbReference>
<keyword evidence="1" id="KW-0472">Membrane</keyword>
<feature type="transmembrane region" description="Helical" evidence="1">
    <location>
        <begin position="43"/>
        <end position="64"/>
    </location>
</feature>
<reference evidence="2 3" key="1">
    <citation type="submission" date="2019-07" db="EMBL/GenBank/DDBJ databases">
        <title>Luteimonas sp. YD-1 nov., isolated from acidic soil.</title>
        <authorList>
            <person name="Zhou J."/>
        </authorList>
    </citation>
    <scope>NUCLEOTIDE SEQUENCE [LARGE SCALE GENOMIC DNA]</scope>
    <source>
        <strain evidence="2 3">YD-1</strain>
    </source>
</reference>
<keyword evidence="1" id="KW-0812">Transmembrane</keyword>
<keyword evidence="1" id="KW-1133">Transmembrane helix</keyword>
<feature type="transmembrane region" description="Helical" evidence="1">
    <location>
        <begin position="85"/>
        <end position="106"/>
    </location>
</feature>
<gene>
    <name evidence="2" type="ORF">FQY79_13525</name>
</gene>
<dbReference type="AlphaFoldDB" id="A0A5C5TUZ2"/>
<protein>
    <submittedName>
        <fullName evidence="2">Uncharacterized protein</fullName>
    </submittedName>
</protein>